<organism evidence="3 4">
    <name type="scientific">Actinoplanes awajinensis subsp. mycoplanecinus</name>
    <dbReference type="NCBI Taxonomy" id="135947"/>
    <lineage>
        <taxon>Bacteria</taxon>
        <taxon>Bacillati</taxon>
        <taxon>Actinomycetota</taxon>
        <taxon>Actinomycetes</taxon>
        <taxon>Micromonosporales</taxon>
        <taxon>Micromonosporaceae</taxon>
        <taxon>Actinoplanes</taxon>
    </lineage>
</organism>
<comment type="caution">
    <text evidence="3">The sequence shown here is derived from an EMBL/GenBank/DDBJ whole genome shotgun (WGS) entry which is preliminary data.</text>
</comment>
<evidence type="ECO:0000313" key="4">
    <source>
        <dbReference type="Proteomes" id="UP000053244"/>
    </source>
</evidence>
<dbReference type="Gene3D" id="3.40.50.150">
    <property type="entry name" value="Vaccinia Virus protein VP39"/>
    <property type="match status" value="1"/>
</dbReference>
<dbReference type="Proteomes" id="UP000053244">
    <property type="component" value="Unassembled WGS sequence"/>
</dbReference>
<reference evidence="3 4" key="1">
    <citation type="submission" date="2015-10" db="EMBL/GenBank/DDBJ databases">
        <authorList>
            <person name="Gilbert D.G."/>
        </authorList>
    </citation>
    <scope>NUCLEOTIDE SEQUENCE [LARGE SCALE GENOMIC DNA]</scope>
    <source>
        <strain evidence="3 4">NRRL B-16712</strain>
    </source>
</reference>
<keyword evidence="1" id="KW-0808">Transferase</keyword>
<keyword evidence="4" id="KW-1185">Reference proteome</keyword>
<gene>
    <name evidence="3" type="ORF">ADL15_35490</name>
</gene>
<evidence type="ECO:0000256" key="1">
    <source>
        <dbReference type="ARBA" id="ARBA00022679"/>
    </source>
</evidence>
<evidence type="ECO:0000259" key="2">
    <source>
        <dbReference type="Pfam" id="PF13649"/>
    </source>
</evidence>
<dbReference type="InterPro" id="IPR041698">
    <property type="entry name" value="Methyltransf_25"/>
</dbReference>
<feature type="domain" description="Methyltransferase" evidence="2">
    <location>
        <begin position="41"/>
        <end position="132"/>
    </location>
</feature>
<sequence>MDVMEVFDQLAEKYQGEYSHNPFQSALIERISSLLPAGAAVLDLGCGTGVPTAKVLTESDHRVVGVDIAEGMLRLAREQVPAAEFVHANFAELPDNFGTFDAVTAFFSLLMLSKADIERTFDKVAGWLKPGGHFAIGMVNFDADSIPIEFMGVPVTVSGYLEPDLKAVLEAHGFTVISIETVFFTPTDGPQESQIFALAQLPE</sequence>
<dbReference type="EMBL" id="LLZH01000299">
    <property type="protein sequence ID" value="KUL27389.1"/>
    <property type="molecule type" value="Genomic_DNA"/>
</dbReference>
<dbReference type="Pfam" id="PF13649">
    <property type="entry name" value="Methyltransf_25"/>
    <property type="match status" value="1"/>
</dbReference>
<evidence type="ECO:0000313" key="3">
    <source>
        <dbReference type="EMBL" id="KUL27389.1"/>
    </source>
</evidence>
<dbReference type="SUPFAM" id="SSF53335">
    <property type="entry name" value="S-adenosyl-L-methionine-dependent methyltransferases"/>
    <property type="match status" value="1"/>
</dbReference>
<protein>
    <recommendedName>
        <fullName evidence="2">Methyltransferase domain-containing protein</fullName>
    </recommendedName>
</protein>
<dbReference type="CDD" id="cd02440">
    <property type="entry name" value="AdoMet_MTases"/>
    <property type="match status" value="1"/>
</dbReference>
<dbReference type="InterPro" id="IPR029063">
    <property type="entry name" value="SAM-dependent_MTases_sf"/>
</dbReference>
<proteinExistence type="predicted"/>
<dbReference type="AlphaFoldDB" id="A0A101JIF5"/>
<dbReference type="GO" id="GO:0016740">
    <property type="term" value="F:transferase activity"/>
    <property type="evidence" value="ECO:0007669"/>
    <property type="project" value="UniProtKB-KW"/>
</dbReference>
<name>A0A101JIF5_9ACTN</name>
<accession>A0A101JIF5</accession>
<dbReference type="PANTHER" id="PTHR43861">
    <property type="entry name" value="TRANS-ACONITATE 2-METHYLTRANSFERASE-RELATED"/>
    <property type="match status" value="1"/>
</dbReference>